<reference evidence="2 3" key="1">
    <citation type="submission" date="2020-08" db="EMBL/GenBank/DDBJ databases">
        <title>Genomic Encyclopedia of Type Strains, Phase IV (KMG-IV): sequencing the most valuable type-strain genomes for metagenomic binning, comparative biology and taxonomic classification.</title>
        <authorList>
            <person name="Goeker M."/>
        </authorList>
    </citation>
    <scope>NUCLEOTIDE SEQUENCE [LARGE SCALE GENOMIC DNA]</scope>
    <source>
        <strain evidence="2 3">DSM 14925</strain>
    </source>
</reference>
<organism evidence="2 3">
    <name type="scientific">Lactovum miscens</name>
    <dbReference type="NCBI Taxonomy" id="190387"/>
    <lineage>
        <taxon>Bacteria</taxon>
        <taxon>Bacillati</taxon>
        <taxon>Bacillota</taxon>
        <taxon>Bacilli</taxon>
        <taxon>Lactobacillales</taxon>
        <taxon>Streptococcaceae</taxon>
        <taxon>Lactovum</taxon>
    </lineage>
</organism>
<protein>
    <submittedName>
        <fullName evidence="2">Uncharacterized membrane protein YsdA (DUF1294 family)</fullName>
    </submittedName>
</protein>
<accession>A0A841C5P1</accession>
<evidence type="ECO:0000313" key="3">
    <source>
        <dbReference type="Proteomes" id="UP000562464"/>
    </source>
</evidence>
<proteinExistence type="predicted"/>
<dbReference type="InterPro" id="IPR010718">
    <property type="entry name" value="DUF1294"/>
</dbReference>
<keyword evidence="1" id="KW-0472">Membrane</keyword>
<dbReference type="EMBL" id="JACHHV010000007">
    <property type="protein sequence ID" value="MBB5887765.1"/>
    <property type="molecule type" value="Genomic_DNA"/>
</dbReference>
<keyword evidence="1" id="KW-0812">Transmembrane</keyword>
<sequence>MLVETLLAGGFGAILAGMLVHHKTRKWYFWLSWIIGLFVDVSLIYLMLKYLK</sequence>
<dbReference type="AlphaFoldDB" id="A0A841C5P1"/>
<evidence type="ECO:0000256" key="1">
    <source>
        <dbReference type="SAM" id="Phobius"/>
    </source>
</evidence>
<feature type="transmembrane region" description="Helical" evidence="1">
    <location>
        <begin position="27"/>
        <end position="48"/>
    </location>
</feature>
<comment type="caution">
    <text evidence="2">The sequence shown here is derived from an EMBL/GenBank/DDBJ whole genome shotgun (WGS) entry which is preliminary data.</text>
</comment>
<name>A0A841C5P1_9LACT</name>
<evidence type="ECO:0000313" key="2">
    <source>
        <dbReference type="EMBL" id="MBB5887765.1"/>
    </source>
</evidence>
<keyword evidence="1" id="KW-1133">Transmembrane helix</keyword>
<dbReference type="Proteomes" id="UP000562464">
    <property type="component" value="Unassembled WGS sequence"/>
</dbReference>
<dbReference type="Pfam" id="PF06961">
    <property type="entry name" value="DUF1294"/>
    <property type="match status" value="1"/>
</dbReference>
<gene>
    <name evidence="2" type="ORF">HNQ37_000639</name>
</gene>
<keyword evidence="3" id="KW-1185">Reference proteome</keyword>